<protein>
    <submittedName>
        <fullName evidence="1">Uncharacterized protein</fullName>
    </submittedName>
</protein>
<sequence length="203" mass="22754">MMKQAKAIITKKSSNKLHFLVLSAVHKHQIFTFIFRSSHNILLAKGLGTLFSAYLCTLLRDNIKIEGLRSEDSPEGQDLFRMINYETSNVGCSSLGIKSINPKHLCKKRCLNADISLLLSSGLSLAMSMVGRPLASDEPTIKSSQVDYTRICIELEVDTPPVHQFQVASSLTKNPIMIEVIYEWKPARCHSRTDYQETLWGGP</sequence>
<accession>A0A835K9P6</accession>
<dbReference type="Proteomes" id="UP000657918">
    <property type="component" value="Unassembled WGS sequence"/>
</dbReference>
<evidence type="ECO:0000313" key="1">
    <source>
        <dbReference type="EMBL" id="KAF9683308.1"/>
    </source>
</evidence>
<keyword evidence="2" id="KW-1185">Reference proteome</keyword>
<organism evidence="1 2">
    <name type="scientific">Salix dunnii</name>
    <dbReference type="NCBI Taxonomy" id="1413687"/>
    <lineage>
        <taxon>Eukaryota</taxon>
        <taxon>Viridiplantae</taxon>
        <taxon>Streptophyta</taxon>
        <taxon>Embryophyta</taxon>
        <taxon>Tracheophyta</taxon>
        <taxon>Spermatophyta</taxon>
        <taxon>Magnoliopsida</taxon>
        <taxon>eudicotyledons</taxon>
        <taxon>Gunneridae</taxon>
        <taxon>Pentapetalae</taxon>
        <taxon>rosids</taxon>
        <taxon>fabids</taxon>
        <taxon>Malpighiales</taxon>
        <taxon>Salicaceae</taxon>
        <taxon>Saliceae</taxon>
        <taxon>Salix</taxon>
    </lineage>
</organism>
<name>A0A835K9P6_9ROSI</name>
<dbReference type="EMBL" id="JADGMS010000005">
    <property type="protein sequence ID" value="KAF9683308.1"/>
    <property type="molecule type" value="Genomic_DNA"/>
</dbReference>
<reference evidence="1 2" key="1">
    <citation type="submission" date="2020-10" db="EMBL/GenBank/DDBJ databases">
        <title>Plant Genome Project.</title>
        <authorList>
            <person name="Zhang R.-G."/>
        </authorList>
    </citation>
    <scope>NUCLEOTIDE SEQUENCE [LARGE SCALE GENOMIC DNA]</scope>
    <source>
        <strain evidence="1">FAFU-HL-1</strain>
        <tissue evidence="1">Leaf</tissue>
    </source>
</reference>
<dbReference type="AlphaFoldDB" id="A0A835K9P6"/>
<comment type="caution">
    <text evidence="1">The sequence shown here is derived from an EMBL/GenBank/DDBJ whole genome shotgun (WGS) entry which is preliminary data.</text>
</comment>
<dbReference type="OrthoDB" id="645074at2759"/>
<evidence type="ECO:0000313" key="2">
    <source>
        <dbReference type="Proteomes" id="UP000657918"/>
    </source>
</evidence>
<gene>
    <name evidence="1" type="ORF">SADUNF_Sadunf05G0199300</name>
</gene>
<proteinExistence type="predicted"/>